<keyword evidence="10" id="KW-1185">Reference proteome</keyword>
<dbReference type="GO" id="GO:0003723">
    <property type="term" value="F:RNA binding"/>
    <property type="evidence" value="ECO:0007669"/>
    <property type="project" value="UniProtKB-UniRule"/>
</dbReference>
<dbReference type="InterPro" id="IPR000504">
    <property type="entry name" value="RRM_dom"/>
</dbReference>
<keyword evidence="4 5" id="KW-0648">Protein biosynthesis</keyword>
<gene>
    <name evidence="5" type="primary">TIF35</name>
    <name evidence="9" type="ORF">B0A50_02182</name>
</gene>
<dbReference type="Proteomes" id="UP000308549">
    <property type="component" value="Unassembled WGS sequence"/>
</dbReference>
<organism evidence="9 10">
    <name type="scientific">Salinomyces thailandicus</name>
    <dbReference type="NCBI Taxonomy" id="706561"/>
    <lineage>
        <taxon>Eukaryota</taxon>
        <taxon>Fungi</taxon>
        <taxon>Dikarya</taxon>
        <taxon>Ascomycota</taxon>
        <taxon>Pezizomycotina</taxon>
        <taxon>Dothideomycetes</taxon>
        <taxon>Dothideomycetidae</taxon>
        <taxon>Mycosphaerellales</taxon>
        <taxon>Teratosphaeriaceae</taxon>
        <taxon>Salinomyces</taxon>
    </lineage>
</organism>
<accession>A0A4U0U8F6</accession>
<dbReference type="GO" id="GO:0003743">
    <property type="term" value="F:translation initiation factor activity"/>
    <property type="evidence" value="ECO:0007669"/>
    <property type="project" value="UniProtKB-UniRule"/>
</dbReference>
<evidence type="ECO:0000313" key="10">
    <source>
        <dbReference type="Proteomes" id="UP000308549"/>
    </source>
</evidence>
<name>A0A4U0U8F6_9PEZI</name>
<dbReference type="GO" id="GO:0033290">
    <property type="term" value="C:eukaryotic 48S preinitiation complex"/>
    <property type="evidence" value="ECO:0007669"/>
    <property type="project" value="UniProtKB-UniRule"/>
</dbReference>
<dbReference type="InterPro" id="IPR012677">
    <property type="entry name" value="Nucleotide-bd_a/b_plait_sf"/>
</dbReference>
<keyword evidence="1 5" id="KW-0963">Cytoplasm</keyword>
<sequence>MSRSFEAFSQLYLMLICFEKALVIVCGHKTFIGAAIADFLISSEPWDIKFVSTYNDRQPTRIQDNTIHDTESSTTRTKTRATMAAAVQNNLGRTDWAEDDEPDLATAMPAPQTSKNKDGSETIVTFFINEEGKKVKRTQRIRRTVIKKKENPRVAERRAWSKIGPEAGKPPGPRSETTTLGENIVFRPTMGYKSGQAQETTPQEDKKADALKKMQIKCRICSGDHFTTKCPFKDTMAPEGEAAGPPADLEDGVAGDTAGQLGTGGGGYVPPHLRKGGAGAGERMGGKYERDDLATLRVTNVSEIAEEQDLRGIFERYGRVTRVFLAKDRETGRAKGFAFVSFGDRTDAANACEMADGFGLHHLILKVEFAKKST</sequence>
<dbReference type="PROSITE" id="PS50102">
    <property type="entry name" value="RRM"/>
    <property type="match status" value="1"/>
</dbReference>
<comment type="subunit">
    <text evidence="5">Component of the eukaryotic translation initiation factor 3 (eIF-3) complex.</text>
</comment>
<dbReference type="Gene3D" id="3.30.70.330">
    <property type="match status" value="1"/>
</dbReference>
<comment type="similarity">
    <text evidence="5">Belongs to the eIF-3 subunit G family.</text>
</comment>
<evidence type="ECO:0000256" key="4">
    <source>
        <dbReference type="ARBA" id="ARBA00022917"/>
    </source>
</evidence>
<keyword evidence="2 5" id="KW-0396">Initiation factor</keyword>
<feature type="domain" description="RRM" evidence="8">
    <location>
        <begin position="294"/>
        <end position="372"/>
    </location>
</feature>
<dbReference type="Pfam" id="PF12353">
    <property type="entry name" value="eIF3g"/>
    <property type="match status" value="1"/>
</dbReference>
<dbReference type="OrthoDB" id="639027at2759"/>
<dbReference type="CDD" id="cd12408">
    <property type="entry name" value="RRM_eIF3G_like"/>
    <property type="match status" value="1"/>
</dbReference>
<dbReference type="InterPro" id="IPR035979">
    <property type="entry name" value="RBD_domain_sf"/>
</dbReference>
<dbReference type="InterPro" id="IPR034240">
    <property type="entry name" value="eIF3G_RRM"/>
</dbReference>
<dbReference type="InterPro" id="IPR017334">
    <property type="entry name" value="eIF3_g"/>
</dbReference>
<dbReference type="GO" id="GO:0001732">
    <property type="term" value="P:formation of cytoplasmic translation initiation complex"/>
    <property type="evidence" value="ECO:0007669"/>
    <property type="project" value="UniProtKB-UniRule"/>
</dbReference>
<proteinExistence type="inferred from homology"/>
<comment type="function">
    <text evidence="5">RNA-binding component of the eukaryotic translation initiation factor 3 (eIF-3) complex, which is involved in protein synthesis of a specialized repertoire of mRNAs and, together with other initiation factors, stimulates binding of mRNA and methionyl-tRNAi to the 40S ribosome. The eIF-3 complex specifically targets and initiates translation of a subset of mRNAs involved in cell proliferation. This subunit can bind 18S rRNA.</text>
</comment>
<protein>
    <recommendedName>
        <fullName evidence="5">Eukaryotic translation initiation factor 3 subunit G</fullName>
        <shortName evidence="5">eIF3g</shortName>
    </recommendedName>
    <alternativeName>
        <fullName evidence="5">Eukaryotic translation initiation factor 3 RNA-binding subunit</fullName>
        <shortName evidence="5">eIF-3 RNA-binding subunit</shortName>
    </alternativeName>
    <alternativeName>
        <fullName evidence="5">Translation initiation factor eIF3 p33 subunit homolog</fullName>
        <shortName evidence="5">eIF3 p33 homolog</shortName>
    </alternativeName>
</protein>
<dbReference type="AlphaFoldDB" id="A0A4U0U8F6"/>
<evidence type="ECO:0000256" key="2">
    <source>
        <dbReference type="ARBA" id="ARBA00022540"/>
    </source>
</evidence>
<keyword evidence="3 6" id="KW-0694">RNA-binding</keyword>
<evidence type="ECO:0000256" key="3">
    <source>
        <dbReference type="ARBA" id="ARBA00022884"/>
    </source>
</evidence>
<evidence type="ECO:0000256" key="7">
    <source>
        <dbReference type="SAM" id="MobiDB-lite"/>
    </source>
</evidence>
<evidence type="ECO:0000259" key="8">
    <source>
        <dbReference type="PROSITE" id="PS50102"/>
    </source>
</evidence>
<evidence type="ECO:0000256" key="6">
    <source>
        <dbReference type="PROSITE-ProRule" id="PRU00176"/>
    </source>
</evidence>
<dbReference type="CDD" id="cd12933">
    <property type="entry name" value="eIF3G"/>
    <property type="match status" value="1"/>
</dbReference>
<comment type="caution">
    <text evidence="9">The sequence shown here is derived from an EMBL/GenBank/DDBJ whole genome shotgun (WGS) entry which is preliminary data.</text>
</comment>
<dbReference type="PANTHER" id="PTHR10352">
    <property type="entry name" value="EUKARYOTIC TRANSLATION INITIATION FACTOR 3 SUBUNIT G"/>
    <property type="match status" value="1"/>
</dbReference>
<evidence type="ECO:0000313" key="9">
    <source>
        <dbReference type="EMBL" id="TKA31337.1"/>
    </source>
</evidence>
<dbReference type="Pfam" id="PF00076">
    <property type="entry name" value="RRM_1"/>
    <property type="match status" value="1"/>
</dbReference>
<dbReference type="SUPFAM" id="SSF54928">
    <property type="entry name" value="RNA-binding domain, RBD"/>
    <property type="match status" value="1"/>
</dbReference>
<dbReference type="SMART" id="SM00360">
    <property type="entry name" value="RRM"/>
    <property type="match status" value="1"/>
</dbReference>
<dbReference type="InterPro" id="IPR024675">
    <property type="entry name" value="eIF3g_N"/>
</dbReference>
<dbReference type="EMBL" id="NAJL01000008">
    <property type="protein sequence ID" value="TKA31337.1"/>
    <property type="molecule type" value="Genomic_DNA"/>
</dbReference>
<dbReference type="GO" id="GO:0016282">
    <property type="term" value="C:eukaryotic 43S preinitiation complex"/>
    <property type="evidence" value="ECO:0007669"/>
    <property type="project" value="UniProtKB-UniRule"/>
</dbReference>
<dbReference type="HAMAP" id="MF_03006">
    <property type="entry name" value="eIF3g"/>
    <property type="match status" value="1"/>
</dbReference>
<dbReference type="GO" id="GO:0005852">
    <property type="term" value="C:eukaryotic translation initiation factor 3 complex"/>
    <property type="evidence" value="ECO:0007669"/>
    <property type="project" value="UniProtKB-UniRule"/>
</dbReference>
<evidence type="ECO:0000256" key="1">
    <source>
        <dbReference type="ARBA" id="ARBA00022490"/>
    </source>
</evidence>
<feature type="region of interest" description="Disordered" evidence="7">
    <location>
        <begin position="91"/>
        <end position="118"/>
    </location>
</feature>
<evidence type="ECO:0000256" key="5">
    <source>
        <dbReference type="HAMAP-Rule" id="MF_03006"/>
    </source>
</evidence>
<dbReference type="FunFam" id="3.30.70.330:FF:000328">
    <property type="entry name" value="Eukaryotic translation initiation factor 3 subunit G"/>
    <property type="match status" value="1"/>
</dbReference>
<reference evidence="9 10" key="1">
    <citation type="submission" date="2017-03" db="EMBL/GenBank/DDBJ databases">
        <title>Genomes of endolithic fungi from Antarctica.</title>
        <authorList>
            <person name="Coleine C."/>
            <person name="Masonjones S."/>
            <person name="Stajich J.E."/>
        </authorList>
    </citation>
    <scope>NUCLEOTIDE SEQUENCE [LARGE SCALE GENOMIC DNA]</scope>
    <source>
        <strain evidence="9 10">CCFEE 6315</strain>
    </source>
</reference>
<comment type="subcellular location">
    <subcellularLocation>
        <location evidence="5">Cytoplasm</location>
    </subcellularLocation>
</comment>